<dbReference type="PROSITE" id="PS51318">
    <property type="entry name" value="TAT"/>
    <property type="match status" value="1"/>
</dbReference>
<dbReference type="RefSeq" id="WP_173806409.1">
    <property type="nucleotide sequence ID" value="NZ_JABSNM010000015.1"/>
</dbReference>
<feature type="region of interest" description="Disordered" evidence="1">
    <location>
        <begin position="37"/>
        <end position="60"/>
    </location>
</feature>
<dbReference type="PIRSF" id="PIRSF036704">
    <property type="entry name" value="UCP036704"/>
    <property type="match status" value="1"/>
</dbReference>
<organism evidence="3 4">
    <name type="scientific">Sphaerotilus uruguayifluvii</name>
    <dbReference type="NCBI Taxonomy" id="2735897"/>
    <lineage>
        <taxon>Bacteria</taxon>
        <taxon>Pseudomonadati</taxon>
        <taxon>Pseudomonadota</taxon>
        <taxon>Betaproteobacteria</taxon>
        <taxon>Burkholderiales</taxon>
        <taxon>Sphaerotilaceae</taxon>
        <taxon>Sphaerotilus</taxon>
    </lineage>
</organism>
<protein>
    <recommendedName>
        <fullName evidence="5">Formate dehydrogenase</fullName>
    </recommendedName>
</protein>
<dbReference type="Proteomes" id="UP001516061">
    <property type="component" value="Unassembled WGS sequence"/>
</dbReference>
<sequence length="70" mass="7102">MSTSDRPAPTRRRVFAAAGTAGALAAVAAVLPGTSRPVAAPAAPAEPAPPSGGGYQLSEHVQRYYRTARV</sequence>
<accession>A0ABX2G7R2</accession>
<dbReference type="EMBL" id="JABSNM010000015">
    <property type="protein sequence ID" value="NRT57443.1"/>
    <property type="molecule type" value="Genomic_DNA"/>
</dbReference>
<dbReference type="InterPro" id="IPR006311">
    <property type="entry name" value="TAT_signal"/>
</dbReference>
<keyword evidence="4" id="KW-1185">Reference proteome</keyword>
<evidence type="ECO:0000256" key="2">
    <source>
        <dbReference type="SAM" id="SignalP"/>
    </source>
</evidence>
<comment type="caution">
    <text evidence="3">The sequence shown here is derived from an EMBL/GenBank/DDBJ whole genome shotgun (WGS) entry which is preliminary data.</text>
</comment>
<feature type="chain" id="PRO_5046129099" description="Formate dehydrogenase" evidence="2">
    <location>
        <begin position="29"/>
        <end position="70"/>
    </location>
</feature>
<name>A0ABX2G7R2_9BURK</name>
<feature type="signal peptide" evidence="2">
    <location>
        <begin position="1"/>
        <end position="28"/>
    </location>
</feature>
<dbReference type="InterPro" id="IPR014177">
    <property type="entry name" value="Formate_DH_TAT-contain"/>
</dbReference>
<evidence type="ECO:0000313" key="3">
    <source>
        <dbReference type="EMBL" id="NRT57443.1"/>
    </source>
</evidence>
<reference evidence="3 4" key="1">
    <citation type="submission" date="2020-05" db="EMBL/GenBank/DDBJ databases">
        <title>Genomic Encyclopedia of Type Strains, Phase IV (KMG-V): Genome sequencing to study the core and pangenomes of soil and plant-associated prokaryotes.</title>
        <authorList>
            <person name="Whitman W."/>
        </authorList>
    </citation>
    <scope>NUCLEOTIDE SEQUENCE [LARGE SCALE GENOMIC DNA]</scope>
    <source>
        <strain evidence="3 4">C29</strain>
    </source>
</reference>
<evidence type="ECO:0000313" key="4">
    <source>
        <dbReference type="Proteomes" id="UP001516061"/>
    </source>
</evidence>
<proteinExistence type="predicted"/>
<gene>
    <name evidence="3" type="ORF">HNQ01_003198</name>
</gene>
<evidence type="ECO:0008006" key="5">
    <source>
        <dbReference type="Google" id="ProtNLM"/>
    </source>
</evidence>
<keyword evidence="2" id="KW-0732">Signal</keyword>
<evidence type="ECO:0000256" key="1">
    <source>
        <dbReference type="SAM" id="MobiDB-lite"/>
    </source>
</evidence>